<dbReference type="OrthoDB" id="1524679at2"/>
<comment type="caution">
    <text evidence="2">The sequence shown here is derived from an EMBL/GenBank/DDBJ whole genome shotgun (WGS) entry which is preliminary data.</text>
</comment>
<evidence type="ECO:0000259" key="1">
    <source>
        <dbReference type="Pfam" id="PF12728"/>
    </source>
</evidence>
<protein>
    <submittedName>
        <fullName evidence="2">Helix-turn-helix domain-containing protein</fullName>
    </submittedName>
</protein>
<dbReference type="SUPFAM" id="SSF46955">
    <property type="entry name" value="Putative DNA-binding domain"/>
    <property type="match status" value="1"/>
</dbReference>
<dbReference type="InterPro" id="IPR009061">
    <property type="entry name" value="DNA-bd_dom_put_sf"/>
</dbReference>
<proteinExistence type="predicted"/>
<organism evidence="2 3">
    <name type="scientific">Arcticibacter tournemirensis</name>
    <dbReference type="NCBI Taxonomy" id="699437"/>
    <lineage>
        <taxon>Bacteria</taxon>
        <taxon>Pseudomonadati</taxon>
        <taxon>Bacteroidota</taxon>
        <taxon>Sphingobacteriia</taxon>
        <taxon>Sphingobacteriales</taxon>
        <taxon>Sphingobacteriaceae</taxon>
        <taxon>Arcticibacter</taxon>
    </lineage>
</organism>
<dbReference type="PANTHER" id="PTHR34585:SF22">
    <property type="entry name" value="HELIX-TURN-HELIX DOMAIN-CONTAINING PROTEIN"/>
    <property type="match status" value="1"/>
</dbReference>
<dbReference type="PANTHER" id="PTHR34585">
    <property type="match status" value="1"/>
</dbReference>
<dbReference type="EMBL" id="VWNE01000065">
    <property type="protein sequence ID" value="KAA8474176.1"/>
    <property type="molecule type" value="Genomic_DNA"/>
</dbReference>
<dbReference type="AlphaFoldDB" id="A0A5M9GI88"/>
<accession>A0A5M9GI88</accession>
<evidence type="ECO:0000313" key="2">
    <source>
        <dbReference type="EMBL" id="KAA8474176.1"/>
    </source>
</evidence>
<dbReference type="RefSeq" id="WP_141814212.1">
    <property type="nucleotide sequence ID" value="NZ_VFPL01000001.1"/>
</dbReference>
<evidence type="ECO:0000313" key="3">
    <source>
        <dbReference type="Proteomes" id="UP000322918"/>
    </source>
</evidence>
<dbReference type="Proteomes" id="UP000322918">
    <property type="component" value="Unassembled WGS sequence"/>
</dbReference>
<dbReference type="InterPro" id="IPR041657">
    <property type="entry name" value="HTH_17"/>
</dbReference>
<gene>
    <name evidence="2" type="ORF">F1649_22360</name>
</gene>
<feature type="domain" description="Helix-turn-helix" evidence="1">
    <location>
        <begin position="39"/>
        <end position="86"/>
    </location>
</feature>
<keyword evidence="3" id="KW-1185">Reference proteome</keyword>
<dbReference type="Pfam" id="PF12728">
    <property type="entry name" value="HTH_17"/>
    <property type="match status" value="1"/>
</dbReference>
<sequence length="89" mass="10495">MATIEFITREDLESFKQELFAELRRPSFRPPKQEQQKEWLKSYEVRKLLGISANTLKSLRDNGTLPSTKVGGLIYYAYEDIRKLMEPKK</sequence>
<reference evidence="2 3" key="1">
    <citation type="submission" date="2019-09" db="EMBL/GenBank/DDBJ databases">
        <title>Pararcticibacter amylolyticus gen. nov., sp. nov., isolated from a rottenly hemp rope, and reclassification of Pedobacter tournemirensis as Pararcticibacter tournemirensis comb. nov.</title>
        <authorList>
            <person name="Cai Y."/>
        </authorList>
    </citation>
    <scope>NUCLEOTIDE SEQUENCE [LARGE SCALE GENOMIC DNA]</scope>
    <source>
        <strain evidence="2 3">TF5-37.2-LB10</strain>
    </source>
</reference>
<name>A0A5M9GI88_9SPHI</name>